<reference evidence="6 7" key="1">
    <citation type="submission" date="2014-01" db="EMBL/GenBank/DDBJ databases">
        <title>Genome sequence determination for a cystic fibrosis isolate, Inquilinus limosus.</title>
        <authorList>
            <person name="Pino M."/>
            <person name="Di Conza J."/>
            <person name="Gutkind G."/>
        </authorList>
    </citation>
    <scope>NUCLEOTIDE SEQUENCE [LARGE SCALE GENOMIC DNA]</scope>
    <source>
        <strain evidence="6 7">MP06</strain>
    </source>
</reference>
<dbReference type="PROSITE" id="PS51000">
    <property type="entry name" value="HTH_DEOR_2"/>
    <property type="match status" value="1"/>
</dbReference>
<dbReference type="InterPro" id="IPR001034">
    <property type="entry name" value="DeoR_HTH"/>
</dbReference>
<sequence>MTEILLPEERRKRLLDLLALDGKILATAASATLGVSEDTIRRDLNDLARAGAVRRVHGGALPLTR</sequence>
<dbReference type="PANTHER" id="PTHR30363">
    <property type="entry name" value="HTH-TYPE TRANSCRIPTIONAL REGULATOR SRLR-RELATED"/>
    <property type="match status" value="1"/>
</dbReference>
<comment type="caution">
    <text evidence="6">The sequence shown here is derived from an EMBL/GenBank/DDBJ whole genome shotgun (WGS) entry which is preliminary data.</text>
</comment>
<dbReference type="AlphaFoldDB" id="A0A0A0D2F2"/>
<evidence type="ECO:0000259" key="5">
    <source>
        <dbReference type="PROSITE" id="PS51000"/>
    </source>
</evidence>
<dbReference type="InterPro" id="IPR050313">
    <property type="entry name" value="Carb_Metab_HTH_regulators"/>
</dbReference>
<keyword evidence="1" id="KW-0678">Repressor</keyword>
<dbReference type="GO" id="GO:0003677">
    <property type="term" value="F:DNA binding"/>
    <property type="evidence" value="ECO:0007669"/>
    <property type="project" value="UniProtKB-KW"/>
</dbReference>
<dbReference type="SMART" id="SM00420">
    <property type="entry name" value="HTH_DEOR"/>
    <property type="match status" value="1"/>
</dbReference>
<keyword evidence="4" id="KW-0804">Transcription</keyword>
<evidence type="ECO:0000313" key="7">
    <source>
        <dbReference type="Proteomes" id="UP000029995"/>
    </source>
</evidence>
<dbReference type="GO" id="GO:0003700">
    <property type="term" value="F:DNA-binding transcription factor activity"/>
    <property type="evidence" value="ECO:0007669"/>
    <property type="project" value="InterPro"/>
</dbReference>
<gene>
    <name evidence="6" type="ORF">P409_22850</name>
</gene>
<dbReference type="RefSeq" id="WP_034844136.1">
    <property type="nucleotide sequence ID" value="NZ_JANX01000360.1"/>
</dbReference>
<dbReference type="Proteomes" id="UP000029995">
    <property type="component" value="Unassembled WGS sequence"/>
</dbReference>
<dbReference type="InterPro" id="IPR036390">
    <property type="entry name" value="WH_DNA-bd_sf"/>
</dbReference>
<feature type="non-terminal residue" evidence="6">
    <location>
        <position position="65"/>
    </location>
</feature>
<dbReference type="PANTHER" id="PTHR30363:SF4">
    <property type="entry name" value="GLYCEROL-3-PHOSPHATE REGULON REPRESSOR"/>
    <property type="match status" value="1"/>
</dbReference>
<evidence type="ECO:0000256" key="2">
    <source>
        <dbReference type="ARBA" id="ARBA00023015"/>
    </source>
</evidence>
<proteinExistence type="predicted"/>
<organism evidence="6 7">
    <name type="scientific">Inquilinus limosus MP06</name>
    <dbReference type="NCBI Taxonomy" id="1398085"/>
    <lineage>
        <taxon>Bacteria</taxon>
        <taxon>Pseudomonadati</taxon>
        <taxon>Pseudomonadota</taxon>
        <taxon>Alphaproteobacteria</taxon>
        <taxon>Rhodospirillales</taxon>
        <taxon>Rhodospirillaceae</taxon>
        <taxon>Inquilinus</taxon>
    </lineage>
</organism>
<dbReference type="SUPFAM" id="SSF46785">
    <property type="entry name" value="Winged helix' DNA-binding domain"/>
    <property type="match status" value="1"/>
</dbReference>
<dbReference type="Gene3D" id="1.10.10.10">
    <property type="entry name" value="Winged helix-like DNA-binding domain superfamily/Winged helix DNA-binding domain"/>
    <property type="match status" value="1"/>
</dbReference>
<evidence type="ECO:0000313" key="6">
    <source>
        <dbReference type="EMBL" id="KGM32195.1"/>
    </source>
</evidence>
<dbReference type="Pfam" id="PF08220">
    <property type="entry name" value="HTH_DeoR"/>
    <property type="match status" value="1"/>
</dbReference>
<accession>A0A0A0D2F2</accession>
<feature type="domain" description="HTH deoR-type" evidence="5">
    <location>
        <begin position="7"/>
        <end position="62"/>
    </location>
</feature>
<name>A0A0A0D2F2_9PROT</name>
<dbReference type="PRINTS" id="PR00037">
    <property type="entry name" value="HTHLACR"/>
</dbReference>
<evidence type="ECO:0000256" key="1">
    <source>
        <dbReference type="ARBA" id="ARBA00022491"/>
    </source>
</evidence>
<evidence type="ECO:0000256" key="3">
    <source>
        <dbReference type="ARBA" id="ARBA00023125"/>
    </source>
</evidence>
<dbReference type="InterPro" id="IPR036388">
    <property type="entry name" value="WH-like_DNA-bd_sf"/>
</dbReference>
<protein>
    <submittedName>
        <fullName evidence="6">DeoR faimly transcriptional regulator</fullName>
    </submittedName>
</protein>
<dbReference type="PROSITE" id="PS00894">
    <property type="entry name" value="HTH_DEOR_1"/>
    <property type="match status" value="1"/>
</dbReference>
<keyword evidence="3" id="KW-0238">DNA-binding</keyword>
<evidence type="ECO:0000256" key="4">
    <source>
        <dbReference type="ARBA" id="ARBA00023163"/>
    </source>
</evidence>
<dbReference type="InterPro" id="IPR018356">
    <property type="entry name" value="Tscrpt_reg_HTH_DeoR_CS"/>
</dbReference>
<dbReference type="EMBL" id="JANX01000360">
    <property type="protein sequence ID" value="KGM32195.1"/>
    <property type="molecule type" value="Genomic_DNA"/>
</dbReference>
<keyword evidence="2" id="KW-0805">Transcription regulation</keyword>